<keyword evidence="1" id="KW-0805">Transcription regulation</keyword>
<protein>
    <recommendedName>
        <fullName evidence="7">Zn(2)-C6 fungal-type domain-containing protein</fullName>
    </recommendedName>
</protein>
<keyword evidence="3" id="KW-0804">Transcription</keyword>
<evidence type="ECO:0000256" key="2">
    <source>
        <dbReference type="ARBA" id="ARBA00023125"/>
    </source>
</evidence>
<feature type="domain" description="Zn(2)-C6 fungal-type" evidence="7">
    <location>
        <begin position="155"/>
        <end position="185"/>
    </location>
</feature>
<dbReference type="PROSITE" id="PS50048">
    <property type="entry name" value="ZN2_CY6_FUNGAL_2"/>
    <property type="match status" value="1"/>
</dbReference>
<dbReference type="EMBL" id="BLKC01000148">
    <property type="protein sequence ID" value="GFF57217.1"/>
    <property type="molecule type" value="Genomic_DNA"/>
</dbReference>
<dbReference type="InterPro" id="IPR050987">
    <property type="entry name" value="AtrR-like"/>
</dbReference>
<dbReference type="PANTHER" id="PTHR46910:SF1">
    <property type="entry name" value="MISCELLANEOUS ZN(II)2CYS6 TRANSCRIPTION FACTOR (EUROFUNG)-RELATED"/>
    <property type="match status" value="1"/>
</dbReference>
<dbReference type="Proteomes" id="UP000465221">
    <property type="component" value="Unassembled WGS sequence"/>
</dbReference>
<evidence type="ECO:0000256" key="3">
    <source>
        <dbReference type="ARBA" id="ARBA00023163"/>
    </source>
</evidence>
<evidence type="ECO:0000256" key="4">
    <source>
        <dbReference type="ARBA" id="ARBA00023242"/>
    </source>
</evidence>
<dbReference type="PANTHER" id="PTHR46910">
    <property type="entry name" value="TRANSCRIPTION FACTOR PDR1"/>
    <property type="match status" value="1"/>
</dbReference>
<dbReference type="AlphaFoldDB" id="A0A8H3XQ14"/>
<feature type="compositionally biased region" description="Basic and acidic residues" evidence="6">
    <location>
        <begin position="130"/>
        <end position="153"/>
    </location>
</feature>
<feature type="compositionally biased region" description="Low complexity" evidence="6">
    <location>
        <begin position="43"/>
        <end position="55"/>
    </location>
</feature>
<dbReference type="GO" id="GO:0000981">
    <property type="term" value="F:DNA-binding transcription factor activity, RNA polymerase II-specific"/>
    <property type="evidence" value="ECO:0007669"/>
    <property type="project" value="InterPro"/>
</dbReference>
<dbReference type="CDD" id="cd00067">
    <property type="entry name" value="GAL4"/>
    <property type="match status" value="1"/>
</dbReference>
<dbReference type="GO" id="GO:0008270">
    <property type="term" value="F:zinc ion binding"/>
    <property type="evidence" value="ECO:0007669"/>
    <property type="project" value="InterPro"/>
</dbReference>
<feature type="region of interest" description="Disordered" evidence="6">
    <location>
        <begin position="337"/>
        <end position="369"/>
    </location>
</feature>
<dbReference type="SMART" id="SM00066">
    <property type="entry name" value="GAL4"/>
    <property type="match status" value="1"/>
</dbReference>
<dbReference type="PROSITE" id="PS00463">
    <property type="entry name" value="ZN2_CY6_FUNGAL_1"/>
    <property type="match status" value="1"/>
</dbReference>
<dbReference type="SUPFAM" id="SSF57701">
    <property type="entry name" value="Zn2/Cys6 DNA-binding domain"/>
    <property type="match status" value="1"/>
</dbReference>
<comment type="caution">
    <text evidence="8">The sequence shown here is derived from an EMBL/GenBank/DDBJ whole genome shotgun (WGS) entry which is preliminary data.</text>
</comment>
<evidence type="ECO:0000259" key="7">
    <source>
        <dbReference type="PROSITE" id="PS50048"/>
    </source>
</evidence>
<reference evidence="8 9" key="1">
    <citation type="submission" date="2020-01" db="EMBL/GenBank/DDBJ databases">
        <title>Draft genome sequence of Aspergillus udagawae IFM 46972.</title>
        <authorList>
            <person name="Takahashi H."/>
            <person name="Yaguchi T."/>
        </authorList>
    </citation>
    <scope>NUCLEOTIDE SEQUENCE [LARGE SCALE GENOMIC DNA]</scope>
    <source>
        <strain evidence="8 9">IFM 46972</strain>
    </source>
</reference>
<keyword evidence="5" id="KW-0175">Coiled coil</keyword>
<dbReference type="InterPro" id="IPR001138">
    <property type="entry name" value="Zn2Cys6_DnaBD"/>
</dbReference>
<feature type="region of interest" description="Disordered" evidence="6">
    <location>
        <begin position="387"/>
        <end position="459"/>
    </location>
</feature>
<evidence type="ECO:0000256" key="6">
    <source>
        <dbReference type="SAM" id="MobiDB-lite"/>
    </source>
</evidence>
<evidence type="ECO:0000256" key="5">
    <source>
        <dbReference type="SAM" id="Coils"/>
    </source>
</evidence>
<keyword evidence="2" id="KW-0238">DNA-binding</keyword>
<dbReference type="Gene3D" id="4.10.240.10">
    <property type="entry name" value="Zn(2)-C6 fungal-type DNA-binding domain"/>
    <property type="match status" value="1"/>
</dbReference>
<keyword evidence="4" id="KW-0539">Nucleus</keyword>
<gene>
    <name evidence="8" type="ORF">IFM46972_10730</name>
</gene>
<evidence type="ECO:0000256" key="1">
    <source>
        <dbReference type="ARBA" id="ARBA00023015"/>
    </source>
</evidence>
<feature type="compositionally biased region" description="Basic and acidic residues" evidence="6">
    <location>
        <begin position="76"/>
        <end position="97"/>
    </location>
</feature>
<feature type="compositionally biased region" description="Polar residues" evidence="6">
    <location>
        <begin position="24"/>
        <end position="41"/>
    </location>
</feature>
<feature type="coiled-coil region" evidence="5">
    <location>
        <begin position="205"/>
        <end position="239"/>
    </location>
</feature>
<feature type="compositionally biased region" description="Low complexity" evidence="6">
    <location>
        <begin position="400"/>
        <end position="411"/>
    </location>
</feature>
<dbReference type="InterPro" id="IPR036864">
    <property type="entry name" value="Zn2-C6_fun-type_DNA-bd_sf"/>
</dbReference>
<feature type="region of interest" description="Disordered" evidence="6">
    <location>
        <begin position="1"/>
        <end position="153"/>
    </location>
</feature>
<evidence type="ECO:0000313" key="8">
    <source>
        <dbReference type="EMBL" id="GFF57217.1"/>
    </source>
</evidence>
<evidence type="ECO:0000313" key="9">
    <source>
        <dbReference type="Proteomes" id="UP000465221"/>
    </source>
</evidence>
<dbReference type="Pfam" id="PF00172">
    <property type="entry name" value="Zn_clus"/>
    <property type="match status" value="1"/>
</dbReference>
<feature type="compositionally biased region" description="Polar residues" evidence="6">
    <location>
        <begin position="412"/>
        <end position="433"/>
    </location>
</feature>
<feature type="compositionally biased region" description="Polar residues" evidence="6">
    <location>
        <begin position="108"/>
        <end position="117"/>
    </location>
</feature>
<organism evidence="8 9">
    <name type="scientific">Aspergillus udagawae</name>
    <dbReference type="NCBI Taxonomy" id="91492"/>
    <lineage>
        <taxon>Eukaryota</taxon>
        <taxon>Fungi</taxon>
        <taxon>Dikarya</taxon>
        <taxon>Ascomycota</taxon>
        <taxon>Pezizomycotina</taxon>
        <taxon>Eurotiomycetes</taxon>
        <taxon>Eurotiomycetidae</taxon>
        <taxon>Eurotiales</taxon>
        <taxon>Aspergillaceae</taxon>
        <taxon>Aspergillus</taxon>
        <taxon>Aspergillus subgen. Fumigati</taxon>
    </lineage>
</organism>
<accession>A0A8H3XQ14</accession>
<proteinExistence type="predicted"/>
<dbReference type="GO" id="GO:0003677">
    <property type="term" value="F:DNA binding"/>
    <property type="evidence" value="ECO:0007669"/>
    <property type="project" value="UniProtKB-KW"/>
</dbReference>
<name>A0A8H3XQ14_9EURO</name>
<feature type="compositionally biased region" description="Basic residues" evidence="6">
    <location>
        <begin position="120"/>
        <end position="129"/>
    </location>
</feature>
<sequence>MSGRKRRIDDVDNSDNDNRKKQARVSNLGSGANSGQSSSVLNAEAVAKAPNTAAAVSSQAVSGEALGTKIAPPEAEPSRDKGKQRQEQVEEAKEAAKEAGISVDNKESTAGPSTEPSKQPRVKRQRRRKTDPVPDPVEKALSRIENNPTKRTDRACDNCRVQKLKCDNDPDGCAQCVKRSMQCTLTLATQKTYVRGAPRETGQARDGLNLEVERLRADVNLLQQDVVMLRRDIHLLRQENMQLRRVLAGSQTVFPNYNQFPWNPPPAGQAPPHAPYEVHPQAQAARQGAGYMPLPVNFPPAGHETLYPELPANPSLAGQGAGYLPFPGNAPLAGPGALYPKLPASPPPAGQGAGNPAPPPNLPLMRPGLLNFPPAPSLLPVTQEAANFLPAPTTPPPGQGSPSVQSGGSSPYQTSSEASKGNDDTNFGITNSDPAFANQVVPPMTEQGGGQPALGAQKPGYQDTMADPTAMGGLDDDFLARFVAQPVDLNDLNVFNLFNASDGDNGDNGNNGGDPIDLSTLPADRARLAPITKQPSHPSAANAVGPATNPLTIDPAQLNLQPVDYPQVGSPTTTLAMEDVLWNLQNGRDNEGLQPN</sequence>